<name>A0AAJ6QMC0_9ACAR</name>
<evidence type="ECO:0000256" key="11">
    <source>
        <dbReference type="SAM" id="MobiDB-lite"/>
    </source>
</evidence>
<dbReference type="FunFam" id="3.40.50.2000:FF:000028">
    <property type="entry name" value="Glycogen [starch] synthase"/>
    <property type="match status" value="1"/>
</dbReference>
<dbReference type="AlphaFoldDB" id="A0AAJ6QMC0"/>
<comment type="pathway">
    <text evidence="1 10">Glycan biosynthesis; glycogen biosynthesis.</text>
</comment>
<dbReference type="GO" id="GO:0005978">
    <property type="term" value="P:glycogen biosynthetic process"/>
    <property type="evidence" value="ECO:0007669"/>
    <property type="project" value="UniProtKB-KW"/>
</dbReference>
<keyword evidence="5 10" id="KW-0328">Glycosyltransferase</keyword>
<dbReference type="KEGG" id="goe:100903056"/>
<sequence>MSRASKRFYRLEGAQDDEVLDRGESAALENRWIFETSWEVANKVGGIYTVIRSKAEISVEELGNQYCLLGPINENLLRTEVEVLPPPPGPFTEALKDFGEQGVRVIYGRWLIDGYPQVVLFDIGSAAWKLDEWKKYLFELSAIGIPWHDQESNDAVIFGFLTSWFLESYYNAVSKLIGQPYIVAQFHEWLAGVGLLLCRLRKLDISTVFTTHATLLGRYLCAGNVDFYNNLSQFDLDKEAGNRGIYHRYCMERATARAAHVFTTVSEVTAMEAQHLLKRKADVITPNGLNVKRFSALHEFQNLHAISKEKIHDFVRGHFYGHYDFDLDKTLYCFIAGRYEFSNKGADLFIEALSRVNHKLKESGSDVTIIAFLIFPAKTNNFNVESLRGQAVCKQLHEAVDEIQKRIGKRLFETALSGRIPTNDELLRNEDVVKLKRGIYATQRSDLPPVCTHNVIDDETDPVLNAIRRCQLFNKREDRVKVIFHPEFLSSTNPLFSMDYEEFVRGCHIGVFPSYYEPWGYTPAECTLMGIPSITTNLSGFGCFIQEHVTDPMSYGIYIVERRLYSPEESVCQLAQFLSDFSQLTRRQRIIQRNRTERLSDLLDWKNLGVYYRKARQEAIHKLHPDFAEHATSCKLQLKYPRPISEPPSPSQSRTSTPAPSEHGSGSREESEDERE</sequence>
<protein>
    <recommendedName>
        <fullName evidence="9 10">Glycogen [starch] synthase</fullName>
        <ecNumber evidence="3 10">2.4.1.11</ecNumber>
    </recommendedName>
</protein>
<keyword evidence="7 10" id="KW-0320">Glycogen biosynthesis</keyword>
<keyword evidence="4" id="KW-0597">Phosphoprotein</keyword>
<dbReference type="Proteomes" id="UP000694867">
    <property type="component" value="Unplaced"/>
</dbReference>
<dbReference type="Gene3D" id="3.40.50.2000">
    <property type="entry name" value="Glycogen Phosphorylase B"/>
    <property type="match status" value="2"/>
</dbReference>
<evidence type="ECO:0000256" key="3">
    <source>
        <dbReference type="ARBA" id="ARBA00012558"/>
    </source>
</evidence>
<evidence type="ECO:0000313" key="12">
    <source>
        <dbReference type="Proteomes" id="UP000694867"/>
    </source>
</evidence>
<accession>A0AAJ6QMC0</accession>
<evidence type="ECO:0000256" key="5">
    <source>
        <dbReference type="ARBA" id="ARBA00022676"/>
    </source>
</evidence>
<evidence type="ECO:0000256" key="4">
    <source>
        <dbReference type="ARBA" id="ARBA00022553"/>
    </source>
</evidence>
<gene>
    <name evidence="13" type="primary">LOC100903056</name>
</gene>
<dbReference type="Pfam" id="PF05693">
    <property type="entry name" value="Glycogen_syn"/>
    <property type="match status" value="1"/>
</dbReference>
<feature type="compositionally biased region" description="Low complexity" evidence="11">
    <location>
        <begin position="651"/>
        <end position="664"/>
    </location>
</feature>
<evidence type="ECO:0000256" key="10">
    <source>
        <dbReference type="RuleBase" id="RU363104"/>
    </source>
</evidence>
<dbReference type="CTD" id="41823"/>
<keyword evidence="6 10" id="KW-0808">Transferase</keyword>
<keyword evidence="12" id="KW-1185">Reference proteome</keyword>
<dbReference type="GeneID" id="100903056"/>
<dbReference type="PANTHER" id="PTHR10176:SF3">
    <property type="entry name" value="GLYCOGEN [STARCH] SYNTHASE"/>
    <property type="match status" value="1"/>
</dbReference>
<reference evidence="13" key="1">
    <citation type="submission" date="2025-08" db="UniProtKB">
        <authorList>
            <consortium name="RefSeq"/>
        </authorList>
    </citation>
    <scope>IDENTIFICATION</scope>
</reference>
<comment type="similarity">
    <text evidence="2 10">Belongs to the glycosyltransferase 3 family.</text>
</comment>
<organism evidence="12 13">
    <name type="scientific">Galendromus occidentalis</name>
    <name type="common">western predatory mite</name>
    <dbReference type="NCBI Taxonomy" id="34638"/>
    <lineage>
        <taxon>Eukaryota</taxon>
        <taxon>Metazoa</taxon>
        <taxon>Ecdysozoa</taxon>
        <taxon>Arthropoda</taxon>
        <taxon>Chelicerata</taxon>
        <taxon>Arachnida</taxon>
        <taxon>Acari</taxon>
        <taxon>Parasitiformes</taxon>
        <taxon>Mesostigmata</taxon>
        <taxon>Gamasina</taxon>
        <taxon>Phytoseioidea</taxon>
        <taxon>Phytoseiidae</taxon>
        <taxon>Typhlodrominae</taxon>
        <taxon>Galendromus</taxon>
    </lineage>
</organism>
<dbReference type="RefSeq" id="XP_003737441.1">
    <property type="nucleotide sequence ID" value="XM_003737393.2"/>
</dbReference>
<evidence type="ECO:0000256" key="7">
    <source>
        <dbReference type="ARBA" id="ARBA00023056"/>
    </source>
</evidence>
<comment type="function">
    <text evidence="10">Transfers the glycosyl residue from UDP-Glc to the non-reducing end of alpha-1,4-glucan.</text>
</comment>
<evidence type="ECO:0000256" key="8">
    <source>
        <dbReference type="ARBA" id="ARBA00047345"/>
    </source>
</evidence>
<feature type="region of interest" description="Disordered" evidence="11">
    <location>
        <begin position="639"/>
        <end position="676"/>
    </location>
</feature>
<dbReference type="PANTHER" id="PTHR10176">
    <property type="entry name" value="GLYCOGEN SYNTHASE"/>
    <property type="match status" value="1"/>
</dbReference>
<dbReference type="GO" id="GO:0004373">
    <property type="term" value="F:alpha-1,4-glucan glucosyltransferase (UDP-glucose donor) activity"/>
    <property type="evidence" value="ECO:0007669"/>
    <property type="project" value="UniProtKB-EC"/>
</dbReference>
<evidence type="ECO:0000256" key="9">
    <source>
        <dbReference type="ARBA" id="ARBA00073454"/>
    </source>
</evidence>
<dbReference type="SUPFAM" id="SSF53756">
    <property type="entry name" value="UDP-Glycosyltransferase/glycogen phosphorylase"/>
    <property type="match status" value="2"/>
</dbReference>
<comment type="catalytic activity">
    <reaction evidence="8">
        <text>[(1-&gt;4)-alpha-D-glucosyl](n) + UDP-alpha-D-glucose = [(1-&gt;4)-alpha-D-glucosyl](n+1) + UDP + H(+)</text>
        <dbReference type="Rhea" id="RHEA:18549"/>
        <dbReference type="Rhea" id="RHEA-COMP:9584"/>
        <dbReference type="Rhea" id="RHEA-COMP:9587"/>
        <dbReference type="ChEBI" id="CHEBI:15378"/>
        <dbReference type="ChEBI" id="CHEBI:15444"/>
        <dbReference type="ChEBI" id="CHEBI:58223"/>
        <dbReference type="ChEBI" id="CHEBI:58885"/>
        <dbReference type="EC" id="2.4.1.11"/>
    </reaction>
    <physiologicalReaction direction="left-to-right" evidence="8">
        <dbReference type="Rhea" id="RHEA:18550"/>
    </physiologicalReaction>
</comment>
<evidence type="ECO:0000313" key="13">
    <source>
        <dbReference type="RefSeq" id="XP_003737441.1"/>
    </source>
</evidence>
<dbReference type="EC" id="2.4.1.11" evidence="3 10"/>
<evidence type="ECO:0000256" key="2">
    <source>
        <dbReference type="ARBA" id="ARBA00010686"/>
    </source>
</evidence>
<evidence type="ECO:0000256" key="6">
    <source>
        <dbReference type="ARBA" id="ARBA00022679"/>
    </source>
</evidence>
<proteinExistence type="inferred from homology"/>
<dbReference type="InterPro" id="IPR008631">
    <property type="entry name" value="Glycogen_synth"/>
</dbReference>
<evidence type="ECO:0000256" key="1">
    <source>
        <dbReference type="ARBA" id="ARBA00004964"/>
    </source>
</evidence>
<dbReference type="GO" id="GO:0005737">
    <property type="term" value="C:cytoplasm"/>
    <property type="evidence" value="ECO:0007669"/>
    <property type="project" value="TreeGrafter"/>
</dbReference>
<dbReference type="FunFam" id="3.40.50.2000:FF:000014">
    <property type="entry name" value="Glycogen [starch] synthase"/>
    <property type="match status" value="1"/>
</dbReference>